<keyword evidence="3" id="KW-1185">Reference proteome</keyword>
<dbReference type="SMART" id="SM00530">
    <property type="entry name" value="HTH_XRE"/>
    <property type="match status" value="1"/>
</dbReference>
<accession>A0ABQ4T0U0</accession>
<protein>
    <recommendedName>
        <fullName evidence="1">HTH cro/C1-type domain-containing protein</fullName>
    </recommendedName>
</protein>
<dbReference type="Pfam" id="PF01381">
    <property type="entry name" value="HTH_3"/>
    <property type="match status" value="1"/>
</dbReference>
<dbReference type="InterPro" id="IPR001387">
    <property type="entry name" value="Cro/C1-type_HTH"/>
</dbReference>
<dbReference type="SUPFAM" id="SSF47413">
    <property type="entry name" value="lambda repressor-like DNA-binding domains"/>
    <property type="match status" value="1"/>
</dbReference>
<reference evidence="2" key="2">
    <citation type="submission" date="2021-08" db="EMBL/GenBank/DDBJ databases">
        <authorList>
            <person name="Tani A."/>
            <person name="Ola A."/>
            <person name="Ogura Y."/>
            <person name="Katsura K."/>
            <person name="Hayashi T."/>
        </authorList>
    </citation>
    <scope>NUCLEOTIDE SEQUENCE</scope>
    <source>
        <strain evidence="2">LMG 23639</strain>
    </source>
</reference>
<feature type="domain" description="HTH cro/C1-type" evidence="1">
    <location>
        <begin position="88"/>
        <end position="143"/>
    </location>
</feature>
<dbReference type="CDD" id="cd00093">
    <property type="entry name" value="HTH_XRE"/>
    <property type="match status" value="1"/>
</dbReference>
<gene>
    <name evidence="2" type="ORF">AOPFMNJM_3705</name>
</gene>
<dbReference type="Proteomes" id="UP001055102">
    <property type="component" value="Unassembled WGS sequence"/>
</dbReference>
<name>A0ABQ4T0U0_9HYPH</name>
<dbReference type="InterPro" id="IPR010982">
    <property type="entry name" value="Lambda_DNA-bd_dom_sf"/>
</dbReference>
<reference evidence="2" key="1">
    <citation type="journal article" date="2021" name="Front. Microbiol.">
        <title>Comprehensive Comparative Genomics and Phenotyping of Methylobacterium Species.</title>
        <authorList>
            <person name="Alessa O."/>
            <person name="Ogura Y."/>
            <person name="Fujitani Y."/>
            <person name="Takami H."/>
            <person name="Hayashi T."/>
            <person name="Sahin N."/>
            <person name="Tani A."/>
        </authorList>
    </citation>
    <scope>NUCLEOTIDE SEQUENCE</scope>
    <source>
        <strain evidence="2">LMG 23639</strain>
    </source>
</reference>
<dbReference type="Gene3D" id="1.10.260.40">
    <property type="entry name" value="lambda repressor-like DNA-binding domains"/>
    <property type="match status" value="1"/>
</dbReference>
<proteinExistence type="predicted"/>
<evidence type="ECO:0000313" key="3">
    <source>
        <dbReference type="Proteomes" id="UP001055102"/>
    </source>
</evidence>
<comment type="caution">
    <text evidence="2">The sequence shown here is derived from an EMBL/GenBank/DDBJ whole genome shotgun (WGS) entry which is preliminary data.</text>
</comment>
<evidence type="ECO:0000313" key="2">
    <source>
        <dbReference type="EMBL" id="GJE08368.1"/>
    </source>
</evidence>
<dbReference type="PROSITE" id="PS50943">
    <property type="entry name" value="HTH_CROC1"/>
    <property type="match status" value="1"/>
</dbReference>
<dbReference type="RefSeq" id="WP_238278055.1">
    <property type="nucleotide sequence ID" value="NZ_BPQR01000076.1"/>
</dbReference>
<dbReference type="EMBL" id="BPQR01000076">
    <property type="protein sequence ID" value="GJE08368.1"/>
    <property type="molecule type" value="Genomic_DNA"/>
</dbReference>
<organism evidence="2 3">
    <name type="scientific">Methylobacterium jeotgali</name>
    <dbReference type="NCBI Taxonomy" id="381630"/>
    <lineage>
        <taxon>Bacteria</taxon>
        <taxon>Pseudomonadati</taxon>
        <taxon>Pseudomonadota</taxon>
        <taxon>Alphaproteobacteria</taxon>
        <taxon>Hyphomicrobiales</taxon>
        <taxon>Methylobacteriaceae</taxon>
        <taxon>Methylobacterium</taxon>
    </lineage>
</organism>
<evidence type="ECO:0000259" key="1">
    <source>
        <dbReference type="PROSITE" id="PS50943"/>
    </source>
</evidence>
<sequence>MNATDSRIRDLALAGLSHQEAARELPKLSPSTVRVYFNRIVQGFTPEQRARMEKARATRGAASTDAYHRPFSERQAISAEHIRIGRKLVKLRLSEHMTLSEFAAHFDFSNRVTLSAMEQGYHDFTMTEIRKISTILGTSIEDLMCPPDGALAA</sequence>